<name>T1HKK8_RHOPR</name>
<dbReference type="VEuPathDB" id="VectorBase:RPRC004582"/>
<evidence type="ECO:0000313" key="1">
    <source>
        <dbReference type="EnsemblMetazoa" id="RPRC004582-PA"/>
    </source>
</evidence>
<protein>
    <submittedName>
        <fullName evidence="1">Uncharacterized protein</fullName>
    </submittedName>
</protein>
<dbReference type="HOGENOM" id="CLU_2925462_0_0_1"/>
<dbReference type="AlphaFoldDB" id="T1HKK8"/>
<dbReference type="Proteomes" id="UP000015103">
    <property type="component" value="Unassembled WGS sequence"/>
</dbReference>
<dbReference type="EnsemblMetazoa" id="RPRC004582-RA">
    <property type="protein sequence ID" value="RPRC004582-PA"/>
    <property type="gene ID" value="RPRC004582"/>
</dbReference>
<proteinExistence type="predicted"/>
<sequence>MASCLKNLAIFWCTVDVESVVTGSRSFSRALPVSTQCTLVTYSTITSLENELKEEAPGNAM</sequence>
<reference evidence="1" key="1">
    <citation type="submission" date="2015-05" db="UniProtKB">
        <authorList>
            <consortium name="EnsemblMetazoa"/>
        </authorList>
    </citation>
    <scope>IDENTIFICATION</scope>
</reference>
<evidence type="ECO:0000313" key="2">
    <source>
        <dbReference type="Proteomes" id="UP000015103"/>
    </source>
</evidence>
<keyword evidence="2" id="KW-1185">Reference proteome</keyword>
<organism evidence="1 2">
    <name type="scientific">Rhodnius prolixus</name>
    <name type="common">Triatomid bug</name>
    <dbReference type="NCBI Taxonomy" id="13249"/>
    <lineage>
        <taxon>Eukaryota</taxon>
        <taxon>Metazoa</taxon>
        <taxon>Ecdysozoa</taxon>
        <taxon>Arthropoda</taxon>
        <taxon>Hexapoda</taxon>
        <taxon>Insecta</taxon>
        <taxon>Pterygota</taxon>
        <taxon>Neoptera</taxon>
        <taxon>Paraneoptera</taxon>
        <taxon>Hemiptera</taxon>
        <taxon>Heteroptera</taxon>
        <taxon>Panheteroptera</taxon>
        <taxon>Cimicomorpha</taxon>
        <taxon>Reduviidae</taxon>
        <taxon>Triatominae</taxon>
        <taxon>Rhodnius</taxon>
    </lineage>
</organism>
<dbReference type="EMBL" id="ACPB03013492">
    <property type="status" value="NOT_ANNOTATED_CDS"/>
    <property type="molecule type" value="Genomic_DNA"/>
</dbReference>
<dbReference type="InParanoid" id="T1HKK8"/>
<accession>T1HKK8</accession>